<dbReference type="Proteomes" id="UP000450000">
    <property type="component" value="Unassembled WGS sequence"/>
</dbReference>
<proteinExistence type="predicted"/>
<gene>
    <name evidence="1" type="ORF">F7Q99_36230</name>
</gene>
<accession>A0A6N7L1G3</accession>
<organism evidence="1 2">
    <name type="scientific">Streptomyces kaniharaensis</name>
    <dbReference type="NCBI Taxonomy" id="212423"/>
    <lineage>
        <taxon>Bacteria</taxon>
        <taxon>Bacillati</taxon>
        <taxon>Actinomycetota</taxon>
        <taxon>Actinomycetes</taxon>
        <taxon>Kitasatosporales</taxon>
        <taxon>Streptomycetaceae</taxon>
        <taxon>Streptomyces</taxon>
    </lineage>
</organism>
<sequence>MPSNTTIDLHDLAEHAGLAGALAAATEDTLYELRRRLREELDQRHMLALHQGLREALGWMYDGADPGGLRITAVEFTTTEWDDGHWWHPEAATVVLSDGSRLTEDLSEHLDETLCLLASTAQPQEGDVLTVAVPG</sequence>
<dbReference type="RefSeq" id="WP_153470512.1">
    <property type="nucleotide sequence ID" value="NZ_WBOF01000005.1"/>
</dbReference>
<dbReference type="EMBL" id="WBOF01000005">
    <property type="protein sequence ID" value="MQS17491.1"/>
    <property type="molecule type" value="Genomic_DNA"/>
</dbReference>
<name>A0A6N7L1G3_9ACTN</name>
<evidence type="ECO:0000313" key="2">
    <source>
        <dbReference type="Proteomes" id="UP000450000"/>
    </source>
</evidence>
<reference evidence="1 2" key="1">
    <citation type="submission" date="2019-09" db="EMBL/GenBank/DDBJ databases">
        <title>Genome Sequences of Streptomyces kaniharaensis ATCC 21070.</title>
        <authorList>
            <person name="Zhu W."/>
            <person name="De Crecy-Lagard V."/>
            <person name="Richards N.G."/>
        </authorList>
    </citation>
    <scope>NUCLEOTIDE SEQUENCE [LARGE SCALE GENOMIC DNA]</scope>
    <source>
        <strain evidence="1 2">SF-557</strain>
    </source>
</reference>
<comment type="caution">
    <text evidence="1">The sequence shown here is derived from an EMBL/GenBank/DDBJ whole genome shotgun (WGS) entry which is preliminary data.</text>
</comment>
<keyword evidence="2" id="KW-1185">Reference proteome</keyword>
<dbReference type="AlphaFoldDB" id="A0A6N7L1G3"/>
<evidence type="ECO:0000313" key="1">
    <source>
        <dbReference type="EMBL" id="MQS17491.1"/>
    </source>
</evidence>
<protein>
    <submittedName>
        <fullName evidence="1">Uncharacterized protein</fullName>
    </submittedName>
</protein>